<feature type="transmembrane region" description="Helical" evidence="14">
    <location>
        <begin position="182"/>
        <end position="204"/>
    </location>
</feature>
<dbReference type="Proteomes" id="UP001142462">
    <property type="component" value="Unassembled WGS sequence"/>
</dbReference>
<dbReference type="EMBL" id="BSEJ01000012">
    <property type="protein sequence ID" value="GLJ62290.1"/>
    <property type="molecule type" value="Genomic_DNA"/>
</dbReference>
<dbReference type="Pfam" id="PF02518">
    <property type="entry name" value="HATPase_c"/>
    <property type="match status" value="1"/>
</dbReference>
<dbReference type="PROSITE" id="PS50109">
    <property type="entry name" value="HIS_KIN"/>
    <property type="match status" value="1"/>
</dbReference>
<dbReference type="GO" id="GO:0005524">
    <property type="term" value="F:ATP binding"/>
    <property type="evidence" value="ECO:0007669"/>
    <property type="project" value="UniProtKB-KW"/>
</dbReference>
<evidence type="ECO:0000256" key="10">
    <source>
        <dbReference type="ARBA" id="ARBA00022840"/>
    </source>
</evidence>
<dbReference type="Gene3D" id="1.10.287.130">
    <property type="match status" value="1"/>
</dbReference>
<dbReference type="InterPro" id="IPR033463">
    <property type="entry name" value="sCache_3"/>
</dbReference>
<dbReference type="InterPro" id="IPR050980">
    <property type="entry name" value="2C_sensor_his_kinase"/>
</dbReference>
<dbReference type="GO" id="GO:0000155">
    <property type="term" value="F:phosphorelay sensor kinase activity"/>
    <property type="evidence" value="ECO:0007669"/>
    <property type="project" value="InterPro"/>
</dbReference>
<keyword evidence="12" id="KW-0902">Two-component regulatory system</keyword>
<protein>
    <recommendedName>
        <fullName evidence="3">histidine kinase</fullName>
        <ecNumber evidence="3">2.7.13.3</ecNumber>
    </recommendedName>
</protein>
<dbReference type="PANTHER" id="PTHR44936:SF9">
    <property type="entry name" value="SENSOR PROTEIN CREC"/>
    <property type="match status" value="1"/>
</dbReference>
<keyword evidence="17" id="KW-1185">Reference proteome</keyword>
<evidence type="ECO:0000256" key="2">
    <source>
        <dbReference type="ARBA" id="ARBA00004651"/>
    </source>
</evidence>
<keyword evidence="11 14" id="KW-1133">Transmembrane helix</keyword>
<dbReference type="Gene3D" id="3.30.450.20">
    <property type="entry name" value="PAS domain"/>
    <property type="match status" value="1"/>
</dbReference>
<reference evidence="16" key="1">
    <citation type="journal article" date="2014" name="Int. J. Syst. Evol. Microbiol.">
        <title>Complete genome sequence of Corynebacterium casei LMG S-19264T (=DSM 44701T), isolated from a smear-ripened cheese.</title>
        <authorList>
            <consortium name="US DOE Joint Genome Institute (JGI-PGF)"/>
            <person name="Walter F."/>
            <person name="Albersmeier A."/>
            <person name="Kalinowski J."/>
            <person name="Ruckert C."/>
        </authorList>
    </citation>
    <scope>NUCLEOTIDE SEQUENCE</scope>
    <source>
        <strain evidence="16">VKM Ac-1020</strain>
    </source>
</reference>
<dbReference type="InterPro" id="IPR003594">
    <property type="entry name" value="HATPase_dom"/>
</dbReference>
<evidence type="ECO:0000256" key="5">
    <source>
        <dbReference type="ARBA" id="ARBA00022553"/>
    </source>
</evidence>
<feature type="domain" description="Histidine kinase" evidence="15">
    <location>
        <begin position="315"/>
        <end position="415"/>
    </location>
</feature>
<dbReference type="InterPro" id="IPR036890">
    <property type="entry name" value="HATPase_C_sf"/>
</dbReference>
<dbReference type="InterPro" id="IPR029151">
    <property type="entry name" value="Sensor-like_sf"/>
</dbReference>
<evidence type="ECO:0000256" key="14">
    <source>
        <dbReference type="SAM" id="Phobius"/>
    </source>
</evidence>
<dbReference type="SUPFAM" id="SSF55874">
    <property type="entry name" value="ATPase domain of HSP90 chaperone/DNA topoisomerase II/histidine kinase"/>
    <property type="match status" value="1"/>
</dbReference>
<keyword evidence="6" id="KW-0808">Transferase</keyword>
<evidence type="ECO:0000256" key="4">
    <source>
        <dbReference type="ARBA" id="ARBA00022475"/>
    </source>
</evidence>
<evidence type="ECO:0000313" key="17">
    <source>
        <dbReference type="Proteomes" id="UP001142462"/>
    </source>
</evidence>
<dbReference type="Gene3D" id="3.30.565.10">
    <property type="entry name" value="Histidine kinase-like ATPase, C-terminal domain"/>
    <property type="match status" value="1"/>
</dbReference>
<keyword evidence="7 14" id="KW-0812">Transmembrane</keyword>
<keyword evidence="10" id="KW-0067">ATP-binding</keyword>
<organism evidence="16 17">
    <name type="scientific">Microbacterium barkeri</name>
    <dbReference type="NCBI Taxonomy" id="33917"/>
    <lineage>
        <taxon>Bacteria</taxon>
        <taxon>Bacillati</taxon>
        <taxon>Actinomycetota</taxon>
        <taxon>Actinomycetes</taxon>
        <taxon>Micrococcales</taxon>
        <taxon>Microbacteriaceae</taxon>
        <taxon>Microbacterium</taxon>
    </lineage>
</organism>
<dbReference type="GO" id="GO:0005886">
    <property type="term" value="C:plasma membrane"/>
    <property type="evidence" value="ECO:0007669"/>
    <property type="project" value="UniProtKB-SubCell"/>
</dbReference>
<evidence type="ECO:0000256" key="7">
    <source>
        <dbReference type="ARBA" id="ARBA00022692"/>
    </source>
</evidence>
<proteinExistence type="predicted"/>
<dbReference type="SUPFAM" id="SSF103190">
    <property type="entry name" value="Sensory domain-like"/>
    <property type="match status" value="1"/>
</dbReference>
<comment type="subcellular location">
    <subcellularLocation>
        <location evidence="2">Cell membrane</location>
        <topology evidence="2">Multi-pass membrane protein</topology>
    </subcellularLocation>
</comment>
<dbReference type="PANTHER" id="PTHR44936">
    <property type="entry name" value="SENSOR PROTEIN CREC"/>
    <property type="match status" value="1"/>
</dbReference>
<evidence type="ECO:0000256" key="9">
    <source>
        <dbReference type="ARBA" id="ARBA00022777"/>
    </source>
</evidence>
<name>A0A9W6LXJ7_9MICO</name>
<evidence type="ECO:0000256" key="1">
    <source>
        <dbReference type="ARBA" id="ARBA00000085"/>
    </source>
</evidence>
<evidence type="ECO:0000256" key="12">
    <source>
        <dbReference type="ARBA" id="ARBA00023012"/>
    </source>
</evidence>
<evidence type="ECO:0000313" key="16">
    <source>
        <dbReference type="EMBL" id="GLJ62290.1"/>
    </source>
</evidence>
<evidence type="ECO:0000256" key="3">
    <source>
        <dbReference type="ARBA" id="ARBA00012438"/>
    </source>
</evidence>
<keyword evidence="5" id="KW-0597">Phosphoprotein</keyword>
<evidence type="ECO:0000256" key="13">
    <source>
        <dbReference type="ARBA" id="ARBA00023136"/>
    </source>
</evidence>
<dbReference type="InterPro" id="IPR016120">
    <property type="entry name" value="Sig_transdc_His_kin_SpoOB"/>
</dbReference>
<comment type="catalytic activity">
    <reaction evidence="1">
        <text>ATP + protein L-histidine = ADP + protein N-phospho-L-histidine.</text>
        <dbReference type="EC" id="2.7.13.3"/>
    </reaction>
</comment>
<keyword evidence="9" id="KW-0418">Kinase</keyword>
<accession>A0A9W6LXJ7</accession>
<evidence type="ECO:0000259" key="15">
    <source>
        <dbReference type="PROSITE" id="PS50109"/>
    </source>
</evidence>
<evidence type="ECO:0000256" key="6">
    <source>
        <dbReference type="ARBA" id="ARBA00022679"/>
    </source>
</evidence>
<evidence type="ECO:0000256" key="8">
    <source>
        <dbReference type="ARBA" id="ARBA00022741"/>
    </source>
</evidence>
<keyword evidence="8" id="KW-0547">Nucleotide-binding</keyword>
<comment type="caution">
    <text evidence="16">The sequence shown here is derived from an EMBL/GenBank/DDBJ whole genome shotgun (WGS) entry which is preliminary data.</text>
</comment>
<dbReference type="InterPro" id="IPR004358">
    <property type="entry name" value="Sig_transdc_His_kin-like_C"/>
</dbReference>
<dbReference type="SUPFAM" id="SSF55890">
    <property type="entry name" value="Sporulation response regulatory protein Spo0B"/>
    <property type="match status" value="1"/>
</dbReference>
<sequence length="415" mass="43324">MRLVMLFLPSVIVLAAVGLTTLVALTVQERSIREATTQRVHDVARGLAELNEVRTAVEAAGPIGTAERPADASSLATATAALQPLADVIQRTAGVYYVVITDDEGVRITHPDPSQRGVQVSTTTEPVLAGEEFVGTETGPSGASLRAKVPVVGSNGAVVGMVAVGILESSISAQTAAGVEKLLPWASAALIAATLASSLLAAAIERRFRRSDAMEAEHRQLRHVTAALREQAHEFGTRLHVIHGLVSHGDRAEALQYIEGVVPVLSGNGGEGVSRPSGLLSASIEALRSELSARGTRLETDMDPDVPIDEGVLLVFANLARNAAEAGASSVRCSLRQVDGRFVGAVEDDGPGIDPADVDRVFTRGYSSKPDASGVGRGIGLALVRRTVTSRGGTIELRRSALGGSRFDFDLGAER</sequence>
<dbReference type="SMART" id="SM00387">
    <property type="entry name" value="HATPase_c"/>
    <property type="match status" value="1"/>
</dbReference>
<dbReference type="PRINTS" id="PR00344">
    <property type="entry name" value="BCTRLSENSOR"/>
</dbReference>
<evidence type="ECO:0000256" key="11">
    <source>
        <dbReference type="ARBA" id="ARBA00022989"/>
    </source>
</evidence>
<keyword evidence="13 14" id="KW-0472">Membrane</keyword>
<gene>
    <name evidence="16" type="ORF">GCM10017576_24200</name>
</gene>
<keyword evidence="4" id="KW-1003">Cell membrane</keyword>
<dbReference type="AlphaFoldDB" id="A0A9W6LXJ7"/>
<dbReference type="Pfam" id="PF17203">
    <property type="entry name" value="sCache_3_2"/>
    <property type="match status" value="1"/>
</dbReference>
<reference evidence="16" key="2">
    <citation type="submission" date="2023-01" db="EMBL/GenBank/DDBJ databases">
        <authorList>
            <person name="Sun Q."/>
            <person name="Evtushenko L."/>
        </authorList>
    </citation>
    <scope>NUCLEOTIDE SEQUENCE</scope>
    <source>
        <strain evidence="16">VKM Ac-1020</strain>
    </source>
</reference>
<dbReference type="InterPro" id="IPR005467">
    <property type="entry name" value="His_kinase_dom"/>
</dbReference>
<dbReference type="EC" id="2.7.13.3" evidence="3"/>